<accession>A0A8S9SPE1</accession>
<name>A0A8S9SPE1_BRACR</name>
<organism evidence="2 3">
    <name type="scientific">Brassica cretica</name>
    <name type="common">Mustard</name>
    <dbReference type="NCBI Taxonomy" id="69181"/>
    <lineage>
        <taxon>Eukaryota</taxon>
        <taxon>Viridiplantae</taxon>
        <taxon>Streptophyta</taxon>
        <taxon>Embryophyta</taxon>
        <taxon>Tracheophyta</taxon>
        <taxon>Spermatophyta</taxon>
        <taxon>Magnoliopsida</taxon>
        <taxon>eudicotyledons</taxon>
        <taxon>Gunneridae</taxon>
        <taxon>Pentapetalae</taxon>
        <taxon>rosids</taxon>
        <taxon>malvids</taxon>
        <taxon>Brassicales</taxon>
        <taxon>Brassicaceae</taxon>
        <taxon>Brassiceae</taxon>
        <taxon>Brassica</taxon>
    </lineage>
</organism>
<sequence>MASGRKRLRNPAAATHPTYGETFLNRTDPSSSSSGTASAQNHVPESQSQGRSSAQEYVSPTQYELPPYYPQRTTVLDGAFRESSRPTSGKRIRTFVVQQQYNWSVAVNETVKEAFNEKAMARLKNNVADWKEKCRVLGDRSQPLYISDDAAQKGALPSISRLYKTTHQHSDGTFVHHEAERIYNDVKTRIQEVQTQLSQQNPEAEPIIPKKRGRMVGISTVNDVPRARAEYAARMKDDSQLTCPEGKS</sequence>
<evidence type="ECO:0000313" key="3">
    <source>
        <dbReference type="Proteomes" id="UP000712600"/>
    </source>
</evidence>
<comment type="caution">
    <text evidence="2">The sequence shown here is derived from an EMBL/GenBank/DDBJ whole genome shotgun (WGS) entry which is preliminary data.</text>
</comment>
<dbReference type="InterPro" id="IPR004252">
    <property type="entry name" value="Probable_transposase_24"/>
</dbReference>
<evidence type="ECO:0000313" key="2">
    <source>
        <dbReference type="EMBL" id="KAF3604022.1"/>
    </source>
</evidence>
<feature type="region of interest" description="Disordered" evidence="1">
    <location>
        <begin position="1"/>
        <end position="69"/>
    </location>
</feature>
<dbReference type="Pfam" id="PF03004">
    <property type="entry name" value="Transposase_24"/>
    <property type="match status" value="1"/>
</dbReference>
<gene>
    <name evidence="2" type="ORF">F2Q69_00035888</name>
</gene>
<dbReference type="AlphaFoldDB" id="A0A8S9SPE1"/>
<protein>
    <submittedName>
        <fullName evidence="2">Uncharacterized protein</fullName>
    </submittedName>
</protein>
<evidence type="ECO:0000256" key="1">
    <source>
        <dbReference type="SAM" id="MobiDB-lite"/>
    </source>
</evidence>
<dbReference type="EMBL" id="QGKX02000004">
    <property type="protein sequence ID" value="KAF3604022.1"/>
    <property type="molecule type" value="Genomic_DNA"/>
</dbReference>
<proteinExistence type="predicted"/>
<reference evidence="2" key="1">
    <citation type="submission" date="2019-12" db="EMBL/GenBank/DDBJ databases">
        <title>Genome sequencing and annotation of Brassica cretica.</title>
        <authorList>
            <person name="Studholme D.J."/>
            <person name="Sarris P."/>
        </authorList>
    </citation>
    <scope>NUCLEOTIDE SEQUENCE</scope>
    <source>
        <strain evidence="2">PFS-109/04</strain>
        <tissue evidence="2">Leaf</tissue>
    </source>
</reference>
<feature type="compositionally biased region" description="Polar residues" evidence="1">
    <location>
        <begin position="24"/>
        <end position="62"/>
    </location>
</feature>
<dbReference type="Proteomes" id="UP000712600">
    <property type="component" value="Unassembled WGS sequence"/>
</dbReference>